<dbReference type="InterPro" id="IPR051012">
    <property type="entry name" value="CellSynth/LPSAsmb/PSIAsmb"/>
</dbReference>
<evidence type="ECO:0000256" key="2">
    <source>
        <dbReference type="ARBA" id="ARBA00022803"/>
    </source>
</evidence>
<feature type="repeat" description="TPR" evidence="3">
    <location>
        <begin position="212"/>
        <end position="245"/>
    </location>
</feature>
<proteinExistence type="predicted"/>
<evidence type="ECO:0000256" key="1">
    <source>
        <dbReference type="ARBA" id="ARBA00022737"/>
    </source>
</evidence>
<reference evidence="4 5" key="1">
    <citation type="submission" date="2024-09" db="EMBL/GenBank/DDBJ databases">
        <authorList>
            <person name="Sun Q."/>
            <person name="Mori K."/>
        </authorList>
    </citation>
    <scope>NUCLEOTIDE SEQUENCE [LARGE SCALE GENOMIC DNA]</scope>
    <source>
        <strain evidence="4 5">TBRC 5777</strain>
    </source>
</reference>
<keyword evidence="1" id="KW-0677">Repeat</keyword>
<dbReference type="PROSITE" id="PS50005">
    <property type="entry name" value="TPR"/>
    <property type="match status" value="2"/>
</dbReference>
<gene>
    <name evidence="4" type="primary">prsT</name>
    <name evidence="4" type="ORF">ACFFGY_00630</name>
</gene>
<dbReference type="InterPro" id="IPR014266">
    <property type="entry name" value="PEP-CTERM_TPR_PrsT"/>
</dbReference>
<name>A0ABV6JLY4_9PROT</name>
<accession>A0ABV6JLY4</accession>
<evidence type="ECO:0000313" key="5">
    <source>
        <dbReference type="Proteomes" id="UP001589865"/>
    </source>
</evidence>
<dbReference type="InterPro" id="IPR011990">
    <property type="entry name" value="TPR-like_helical_dom_sf"/>
</dbReference>
<evidence type="ECO:0000313" key="4">
    <source>
        <dbReference type="EMBL" id="MFC0406731.1"/>
    </source>
</evidence>
<keyword evidence="5" id="KW-1185">Reference proteome</keyword>
<dbReference type="RefSeq" id="WP_377042409.1">
    <property type="nucleotide sequence ID" value="NZ_JBHLUN010000001.1"/>
</dbReference>
<dbReference type="NCBIfam" id="TIGR02917">
    <property type="entry name" value="PEP_TPR_lipo"/>
    <property type="match status" value="1"/>
</dbReference>
<dbReference type="Pfam" id="PF13432">
    <property type="entry name" value="TPR_16"/>
    <property type="match status" value="2"/>
</dbReference>
<organism evidence="4 5">
    <name type="scientific">Roseomonas elaeocarpi</name>
    <dbReference type="NCBI Taxonomy" id="907779"/>
    <lineage>
        <taxon>Bacteria</taxon>
        <taxon>Pseudomonadati</taxon>
        <taxon>Pseudomonadota</taxon>
        <taxon>Alphaproteobacteria</taxon>
        <taxon>Acetobacterales</taxon>
        <taxon>Roseomonadaceae</taxon>
        <taxon>Roseomonas</taxon>
    </lineage>
</organism>
<comment type="caution">
    <text evidence="4">The sequence shown here is derived from an EMBL/GenBank/DDBJ whole genome shotgun (WGS) entry which is preliminary data.</text>
</comment>
<dbReference type="EMBL" id="JBHLUN010000001">
    <property type="protein sequence ID" value="MFC0406731.1"/>
    <property type="molecule type" value="Genomic_DNA"/>
</dbReference>
<feature type="repeat" description="TPR" evidence="3">
    <location>
        <begin position="382"/>
        <end position="415"/>
    </location>
</feature>
<evidence type="ECO:0000256" key="3">
    <source>
        <dbReference type="PROSITE-ProRule" id="PRU00339"/>
    </source>
</evidence>
<dbReference type="SUPFAM" id="SSF48452">
    <property type="entry name" value="TPR-like"/>
    <property type="match status" value="5"/>
</dbReference>
<protein>
    <submittedName>
        <fullName evidence="4">XrtA/PEP-CTERM system TPR-repeat protein PrsT</fullName>
    </submittedName>
</protein>
<keyword evidence="2 3" id="KW-0802">TPR repeat</keyword>
<dbReference type="Gene3D" id="1.25.40.10">
    <property type="entry name" value="Tetratricopeptide repeat domain"/>
    <property type="match status" value="5"/>
</dbReference>
<dbReference type="SMART" id="SM00028">
    <property type="entry name" value="TPR"/>
    <property type="match status" value="9"/>
</dbReference>
<dbReference type="PANTHER" id="PTHR45586:SF1">
    <property type="entry name" value="LIPOPOLYSACCHARIDE ASSEMBLY PROTEIN B"/>
    <property type="match status" value="1"/>
</dbReference>
<dbReference type="InterPro" id="IPR019734">
    <property type="entry name" value="TPR_rpt"/>
</dbReference>
<dbReference type="Proteomes" id="UP001589865">
    <property type="component" value="Unassembled WGS sequence"/>
</dbReference>
<dbReference type="Pfam" id="PF14559">
    <property type="entry name" value="TPR_19"/>
    <property type="match status" value="3"/>
</dbReference>
<sequence>MSCPISARTHAGIAGRGARGAILAGVMLLGSAALVPPAMAAALERAQEATARGDLRAAQLEWRNAVREDPGSATAHASLAQTSLELGDGEVAEREARAAMERGYDPVRGTALLIRAYLVTGRFEELLRDFPASSPSPANPAVAAQIEAGRVLALLSTRQQGPAREAGEAALRLAPDAEEVQLANATLAMVAGDRAGAEATLDRLLARNPRSVDGLLRKGSLQFERRELQPALDSFSRAVAAAPGNVEAHLRRAEVLLQLNDATRAKGDLDAALAVAPNSPPGLYLRAVMLSRSQDWAGVDAALQPIGAVLGNFPDGFLMLALAKRGLGQTAQAEDAAQRHLARHPEDPRGARLVAAFAIDAKRPEEAIAVLSRVAERGTADAEALDMLGRLQSQAGRPRDAAASLSRAAELAPNDAGILGRLAAARMATGDTAGTTAAAEGALQRDPNRPGVREMLAFTAIQRGDLPGAEAELGRLDPAARRGEAAGVLQGTLHLARFELQPARAVFSDVLRDHPASTAARNGLARVARIDGHPEEAERLLGEVLRADPANAEAIGQLAAAAAPGAPRAAQAGAVLAAAQEAAPGVLPLAVTRAGVMMRTGDAAGAARILAAPPLQSQGGVALPLARAEAHAAAGEWAEAERQSRAALALDPDSTPARRQLAGLLVRSGDARGAEMLIEQGLRAHPADAALQQTLTVLALQARGLDAALALADQLAGQPGTQPASLSLRGDVLATAGRARDAATAYAAALARSPSGELAIRQASALRSAGDADGAAAALRSWLATKPDDENAQLFLSQLDIQAGRNAEAEQRLEKIVARRPGDPVSLNNLAWLLGQHTGDAVAQSRALALAERAYFLTPSPDTADTLGWIMARDGQAAQAVPLLRQSAAARTAGRPDPGSAYRLAYALRAAGGREEALAVLTAALDGAPAFPDRADAERLLVDLRSPR</sequence>
<dbReference type="PANTHER" id="PTHR45586">
    <property type="entry name" value="TPR REPEAT-CONTAINING PROTEIN PA4667"/>
    <property type="match status" value="1"/>
</dbReference>